<comment type="caution">
    <text evidence="2">The sequence shown here is derived from an EMBL/GenBank/DDBJ whole genome shotgun (WGS) entry which is preliminary data.</text>
</comment>
<name>A0AA35WH62_GEOBA</name>
<dbReference type="InterPro" id="IPR001584">
    <property type="entry name" value="Integrase_cat-core"/>
</dbReference>
<dbReference type="GO" id="GO:0015074">
    <property type="term" value="P:DNA integration"/>
    <property type="evidence" value="ECO:0007669"/>
    <property type="project" value="InterPro"/>
</dbReference>
<reference evidence="2" key="1">
    <citation type="submission" date="2023-03" db="EMBL/GenBank/DDBJ databases">
        <authorList>
            <person name="Steffen K."/>
            <person name="Cardenas P."/>
        </authorList>
    </citation>
    <scope>NUCLEOTIDE SEQUENCE</scope>
</reference>
<dbReference type="AlphaFoldDB" id="A0AA35WH62"/>
<feature type="non-terminal residue" evidence="2">
    <location>
        <position position="339"/>
    </location>
</feature>
<evidence type="ECO:0000313" key="2">
    <source>
        <dbReference type="EMBL" id="CAI8013527.1"/>
    </source>
</evidence>
<dbReference type="SUPFAM" id="SSF53098">
    <property type="entry name" value="Ribonuclease H-like"/>
    <property type="match status" value="1"/>
</dbReference>
<accession>A0AA35WH62</accession>
<dbReference type="EMBL" id="CASHTH010001271">
    <property type="protein sequence ID" value="CAI8013527.1"/>
    <property type="molecule type" value="Genomic_DNA"/>
</dbReference>
<evidence type="ECO:0000313" key="3">
    <source>
        <dbReference type="Proteomes" id="UP001174909"/>
    </source>
</evidence>
<sequence>MGRGISRMARKELLGTIRDRYQHSTRKDKGRILDEFTAVTGLHRKHAIRLLTQSNDQREHQPSLSGRRIYDEAVREAVIVVWEASDRICGKRLHAALPHLVESMERHGHLQLDSLVRERLLTASASTLDRLLKPIRSTAGSRRRRGRRKSMGHRVPVRTYNDWNKPPPGYLEIDLVAHCGGPLSGSFIHSLVVTDVCTGWTEAVPLLARDQALVLAGLEAIQRQLPFPIRGIDSDNDGAFINETLLEWTSLQGIEFTRSRAYRSNDQAYIEQKNGAVVRRFVGHHRYSGPLAGQMLVQLYQKLRLYVNYFQPSFKLLEKSREGSATVKRYSPPATPCDR</sequence>
<protein>
    <submittedName>
        <fullName evidence="2">Uncharacterized protein y4rM</fullName>
    </submittedName>
</protein>
<keyword evidence="3" id="KW-1185">Reference proteome</keyword>
<organism evidence="2 3">
    <name type="scientific">Geodia barretti</name>
    <name type="common">Barrett's horny sponge</name>
    <dbReference type="NCBI Taxonomy" id="519541"/>
    <lineage>
        <taxon>Eukaryota</taxon>
        <taxon>Metazoa</taxon>
        <taxon>Porifera</taxon>
        <taxon>Demospongiae</taxon>
        <taxon>Heteroscleromorpha</taxon>
        <taxon>Tetractinellida</taxon>
        <taxon>Astrophorina</taxon>
        <taxon>Geodiidae</taxon>
        <taxon>Geodia</taxon>
    </lineage>
</organism>
<dbReference type="PROSITE" id="PS50994">
    <property type="entry name" value="INTEGRASE"/>
    <property type="match status" value="1"/>
</dbReference>
<dbReference type="Gene3D" id="3.30.420.10">
    <property type="entry name" value="Ribonuclease H-like superfamily/Ribonuclease H"/>
    <property type="match status" value="1"/>
</dbReference>
<dbReference type="Proteomes" id="UP001174909">
    <property type="component" value="Unassembled WGS sequence"/>
</dbReference>
<dbReference type="GO" id="GO:0003676">
    <property type="term" value="F:nucleic acid binding"/>
    <property type="evidence" value="ECO:0007669"/>
    <property type="project" value="InterPro"/>
</dbReference>
<evidence type="ECO:0000259" key="1">
    <source>
        <dbReference type="PROSITE" id="PS50994"/>
    </source>
</evidence>
<dbReference type="Pfam" id="PF00665">
    <property type="entry name" value="rve"/>
    <property type="match status" value="1"/>
</dbReference>
<dbReference type="InterPro" id="IPR036397">
    <property type="entry name" value="RNaseH_sf"/>
</dbReference>
<feature type="domain" description="Integrase catalytic" evidence="1">
    <location>
        <begin position="163"/>
        <end position="334"/>
    </location>
</feature>
<gene>
    <name evidence="2" type="ORF">GBAR_LOCUS8566</name>
</gene>
<dbReference type="InterPro" id="IPR012337">
    <property type="entry name" value="RNaseH-like_sf"/>
</dbReference>
<proteinExistence type="predicted"/>